<protein>
    <submittedName>
        <fullName evidence="1">Uncharacterized protein</fullName>
    </submittedName>
</protein>
<gene>
    <name evidence="1" type="ORF">FSP39_006791</name>
</gene>
<dbReference type="Proteomes" id="UP001186944">
    <property type="component" value="Unassembled WGS sequence"/>
</dbReference>
<keyword evidence="2" id="KW-1185">Reference proteome</keyword>
<sequence length="402" mass="45308">MKNEDSSNEDAGKGRLRNFKGVAGRVVSGNIEEYSFSVGINYELLDKIDDDKLLFQIGLSHSDSIDESVAIGIQKTEWSLSGIGCEHKYVCLASETAGQRLKTTPISENKHKTILSLKLTVYVDKRWSRVVIKMMPSIQIVGDFNNVDFTTATVPVFGVYNPTLANVTLTILGDDPDVLFDLTQMHASIYVSDDQKVIANSRRSSSFTGGISIDRFQKYVGVTGDISFSSKKYVPDLPYFYEVVVYIDFHKGLLGRDDFIFQTGLITLHHAGKHKRLQLNYDGAVVELVRCSLSFSDICIKAWNKGNLIQTTELYELSLYDKVRAKLSLTIELFLKESKIRISLRHPRKRLATFNNIDFSQPLLPVFGLSTNPKVSIELKTNTDIDRFSIFGYHLKEPICEM</sequence>
<comment type="caution">
    <text evidence="1">The sequence shown here is derived from an EMBL/GenBank/DDBJ whole genome shotgun (WGS) entry which is preliminary data.</text>
</comment>
<proteinExistence type="predicted"/>
<dbReference type="AlphaFoldDB" id="A0AA88Y2P5"/>
<dbReference type="EMBL" id="VSWD01000008">
    <property type="protein sequence ID" value="KAK3094827.1"/>
    <property type="molecule type" value="Genomic_DNA"/>
</dbReference>
<accession>A0AA88Y2P5</accession>
<reference evidence="1" key="1">
    <citation type="submission" date="2019-08" db="EMBL/GenBank/DDBJ databases">
        <title>The improved chromosome-level genome for the pearl oyster Pinctada fucata martensii using PacBio sequencing and Hi-C.</title>
        <authorList>
            <person name="Zheng Z."/>
        </authorList>
    </citation>
    <scope>NUCLEOTIDE SEQUENCE</scope>
    <source>
        <strain evidence="1">ZZ-2019</strain>
        <tissue evidence="1">Adductor muscle</tissue>
    </source>
</reference>
<organism evidence="1 2">
    <name type="scientific">Pinctada imbricata</name>
    <name type="common">Atlantic pearl-oyster</name>
    <name type="synonym">Pinctada martensii</name>
    <dbReference type="NCBI Taxonomy" id="66713"/>
    <lineage>
        <taxon>Eukaryota</taxon>
        <taxon>Metazoa</taxon>
        <taxon>Spiralia</taxon>
        <taxon>Lophotrochozoa</taxon>
        <taxon>Mollusca</taxon>
        <taxon>Bivalvia</taxon>
        <taxon>Autobranchia</taxon>
        <taxon>Pteriomorphia</taxon>
        <taxon>Pterioida</taxon>
        <taxon>Pterioidea</taxon>
        <taxon>Pteriidae</taxon>
        <taxon>Pinctada</taxon>
    </lineage>
</organism>
<evidence type="ECO:0000313" key="1">
    <source>
        <dbReference type="EMBL" id="KAK3094827.1"/>
    </source>
</evidence>
<evidence type="ECO:0000313" key="2">
    <source>
        <dbReference type="Proteomes" id="UP001186944"/>
    </source>
</evidence>
<name>A0AA88Y2P5_PINIB</name>